<keyword evidence="4" id="KW-0808">Transferase</keyword>
<dbReference type="PROSITE" id="PS00107">
    <property type="entry name" value="PROTEIN_KINASE_ATP"/>
    <property type="match status" value="1"/>
</dbReference>
<reference evidence="4 5" key="1">
    <citation type="submission" date="2017-10" db="EMBL/GenBank/DDBJ databases">
        <authorList>
            <consortium name="Urmite Genomes"/>
        </authorList>
    </citation>
    <scope>NUCLEOTIDE SEQUENCE [LARGE SCALE GENOMIC DNA]</scope>
    <source>
        <strain evidence="4 5">FB-527</strain>
    </source>
</reference>
<feature type="binding site" evidence="2">
    <location>
        <position position="54"/>
    </location>
    <ligand>
        <name>ATP</name>
        <dbReference type="ChEBI" id="CHEBI:30616"/>
    </ligand>
</feature>
<dbReference type="InterPro" id="IPR027417">
    <property type="entry name" value="P-loop_NTPase"/>
</dbReference>
<dbReference type="Gene3D" id="1.10.510.10">
    <property type="entry name" value="Transferase(Phosphotransferase) domain 1"/>
    <property type="match status" value="1"/>
</dbReference>
<dbReference type="InterPro" id="IPR017441">
    <property type="entry name" value="Protein_kinase_ATP_BS"/>
</dbReference>
<dbReference type="InterPro" id="IPR011990">
    <property type="entry name" value="TPR-like_helical_dom_sf"/>
</dbReference>
<protein>
    <submittedName>
        <fullName evidence="4">Serine/threonine-protein kinase PknK</fullName>
        <ecNumber evidence="4">2.7.11.1</ecNumber>
    </submittedName>
</protein>
<keyword evidence="1" id="KW-0802">TPR repeat</keyword>
<dbReference type="Pfam" id="PF13181">
    <property type="entry name" value="TPR_8"/>
    <property type="match status" value="2"/>
</dbReference>
<gene>
    <name evidence="4" type="primary">pknK_2</name>
    <name evidence="4" type="ORF">MSIMFB_03528</name>
</gene>
<evidence type="ECO:0000256" key="2">
    <source>
        <dbReference type="PROSITE-ProRule" id="PRU10141"/>
    </source>
</evidence>
<dbReference type="SUPFAM" id="SSF52540">
    <property type="entry name" value="P-loop containing nucleoside triphosphate hydrolases"/>
    <property type="match status" value="1"/>
</dbReference>
<dbReference type="EC" id="2.7.11.1" evidence="4"/>
<dbReference type="AlphaFoldDB" id="A0A7Z7ILZ2"/>
<evidence type="ECO:0000256" key="1">
    <source>
        <dbReference type="PROSITE-ProRule" id="PRU00339"/>
    </source>
</evidence>
<evidence type="ECO:0000313" key="5">
    <source>
        <dbReference type="Proteomes" id="UP000554965"/>
    </source>
</evidence>
<keyword evidence="2" id="KW-0547">Nucleotide-binding</keyword>
<dbReference type="PROSITE" id="PS50011">
    <property type="entry name" value="PROTEIN_KINASE_DOM"/>
    <property type="match status" value="1"/>
</dbReference>
<feature type="repeat" description="TPR" evidence="1">
    <location>
        <begin position="832"/>
        <end position="865"/>
    </location>
</feature>
<dbReference type="PROSITE" id="PS50005">
    <property type="entry name" value="TPR"/>
    <property type="match status" value="1"/>
</dbReference>
<dbReference type="EMBL" id="OCTY01000002">
    <property type="protein sequence ID" value="SOJ56052.1"/>
    <property type="molecule type" value="Genomic_DNA"/>
</dbReference>
<dbReference type="InterPro" id="IPR019734">
    <property type="entry name" value="TPR_rpt"/>
</dbReference>
<dbReference type="InterPro" id="IPR000719">
    <property type="entry name" value="Prot_kinase_dom"/>
</dbReference>
<dbReference type="GO" id="GO:0004674">
    <property type="term" value="F:protein serine/threonine kinase activity"/>
    <property type="evidence" value="ECO:0007669"/>
    <property type="project" value="UniProtKB-EC"/>
</dbReference>
<dbReference type="CDD" id="cd14014">
    <property type="entry name" value="STKc_PknB_like"/>
    <property type="match status" value="1"/>
</dbReference>
<dbReference type="SMART" id="SM00220">
    <property type="entry name" value="S_TKc"/>
    <property type="match status" value="1"/>
</dbReference>
<organism evidence="4 5">
    <name type="scientific">Mycobacterium simulans</name>
    <dbReference type="NCBI Taxonomy" id="627089"/>
    <lineage>
        <taxon>Bacteria</taxon>
        <taxon>Bacillati</taxon>
        <taxon>Actinomycetota</taxon>
        <taxon>Actinomycetes</taxon>
        <taxon>Mycobacteriales</taxon>
        <taxon>Mycobacteriaceae</taxon>
        <taxon>Mycobacterium</taxon>
    </lineage>
</organism>
<keyword evidence="5" id="KW-1185">Reference proteome</keyword>
<dbReference type="Gene3D" id="1.25.40.10">
    <property type="entry name" value="Tetratricopeptide repeat domain"/>
    <property type="match status" value="1"/>
</dbReference>
<dbReference type="Gene3D" id="3.40.50.300">
    <property type="entry name" value="P-loop containing nucleotide triphosphate hydrolases"/>
    <property type="match status" value="1"/>
</dbReference>
<proteinExistence type="predicted"/>
<dbReference type="SUPFAM" id="SSF48452">
    <property type="entry name" value="TPR-like"/>
    <property type="match status" value="1"/>
</dbReference>
<dbReference type="Proteomes" id="UP000554965">
    <property type="component" value="Unassembled WGS sequence"/>
</dbReference>
<sequence>MMVDRDPAQSGVPVDVVAELAGAGFVDAVEIGRGGFGVVYRCVQMGLGRVVAVKVLTALSDQDRTRFASEQQAMARLTGHPHIVAVLQADQTVSGCPFLVMPLCGRGSWQEHIAQHGVLGLGEALGVGAKIAGALAAAHQAGIVHRDVKPANILSTEYGEPALTDFGVARTSEGFRTAGEAFVGTPAFTAPEVIAGASPGPDADVYGLGATLFAALTGHAAVERRHDERVVAQFVPITSDPVPDLGEHDVPAEVAAIIAAAMSPDPGDRPSAADLREQLRQAQLRHPGDVGGSTRPVASATAAPLMAGHLPVLPGEVVGRAAEVAQLRELLAGSRLVTLTGVGGVGKTTLAVYAASELRTEYLDGVWLVELAGLHDGTLLTEIVAAALGVRDQPGRALSEVLMDVLYERRALLVLDNCEHLIDDAAKFVDMVVRRCPRLHVLATSREVLDIAAETVMTVSPLAVPDPEIDPELGSLAAYPGVVLFLQRASAAIPDFTLDDHHATAVARICTRVEGLPLAIELAAARMRAMSAEQIADGLTNRYSLLTRGHRGAPTRHRTLAGCIDWSYQLCTQTEQYLWAAFAVFAGSFDAPAARYVCADNLPTNDVLPDLLSSLVDKSILIRTQHRDQVRFCLLDTLRDYAKTHLPQPEQDRLRARHARWYHQLVTQARSQLWGHSQLHWSERLIEEMPNIREALQFSLGYDPTMALGIAVAMRPVWMFRGMLGEARRWLGLALDATSLQQPSLPRIHALGDFALTSFLQADLSAARAALAEARDQLAATHNAEASVEIDSIEGYIASIEGYIASQTGEIERAAECFRRALALTTDFEVRFASMHYLGWVFEISGDLDQAMSCFETALDLTKSHGESMFQPRALVSVGMGHWLRGDPQLAVPVLTEGLRLTHVGGDRLNGAQCLEALAWIASSRHDWRLAAVMMGAADALSRAIGSPLLYFPDLIACHNECDTQARQELGPVGFEAAWAQGSALKFDEAVALALDRCNDWHGVTPQRRGDTGPGVPPPS</sequence>
<dbReference type="InterPro" id="IPR002182">
    <property type="entry name" value="NB-ARC"/>
</dbReference>
<keyword evidence="2" id="KW-0067">ATP-binding</keyword>
<dbReference type="GO" id="GO:0043531">
    <property type="term" value="F:ADP binding"/>
    <property type="evidence" value="ECO:0007669"/>
    <property type="project" value="InterPro"/>
</dbReference>
<dbReference type="InterPro" id="IPR011009">
    <property type="entry name" value="Kinase-like_dom_sf"/>
</dbReference>
<dbReference type="RefSeq" id="WP_186243749.1">
    <property type="nucleotide sequence ID" value="NZ_OCTY01000002.1"/>
</dbReference>
<name>A0A7Z7ILZ2_9MYCO</name>
<accession>A0A7Z7ILZ2</accession>
<dbReference type="GO" id="GO:0005524">
    <property type="term" value="F:ATP binding"/>
    <property type="evidence" value="ECO:0007669"/>
    <property type="project" value="UniProtKB-UniRule"/>
</dbReference>
<evidence type="ECO:0000313" key="4">
    <source>
        <dbReference type="EMBL" id="SOJ56052.1"/>
    </source>
</evidence>
<dbReference type="SUPFAM" id="SSF56112">
    <property type="entry name" value="Protein kinase-like (PK-like)"/>
    <property type="match status" value="1"/>
</dbReference>
<comment type="caution">
    <text evidence="4">The sequence shown here is derived from an EMBL/GenBank/DDBJ whole genome shotgun (WGS) entry which is preliminary data.</text>
</comment>
<evidence type="ECO:0000259" key="3">
    <source>
        <dbReference type="PROSITE" id="PS50011"/>
    </source>
</evidence>
<dbReference type="PANTHER" id="PTHR47691">
    <property type="entry name" value="REGULATOR-RELATED"/>
    <property type="match status" value="1"/>
</dbReference>
<dbReference type="SMART" id="SM00028">
    <property type="entry name" value="TPR"/>
    <property type="match status" value="2"/>
</dbReference>
<keyword evidence="4" id="KW-0418">Kinase</keyword>
<feature type="domain" description="Protein kinase" evidence="3">
    <location>
        <begin position="25"/>
        <end position="284"/>
    </location>
</feature>
<dbReference type="PRINTS" id="PR00364">
    <property type="entry name" value="DISEASERSIST"/>
</dbReference>
<dbReference type="Pfam" id="PF00931">
    <property type="entry name" value="NB-ARC"/>
    <property type="match status" value="1"/>
</dbReference>
<dbReference type="PANTHER" id="PTHR47691:SF3">
    <property type="entry name" value="HTH-TYPE TRANSCRIPTIONAL REGULATOR RV0890C-RELATED"/>
    <property type="match status" value="1"/>
</dbReference>
<dbReference type="Pfam" id="PF00069">
    <property type="entry name" value="Pkinase"/>
    <property type="match status" value="1"/>
</dbReference>